<dbReference type="Proteomes" id="UP000474054">
    <property type="component" value="Unassembled WGS sequence"/>
</dbReference>
<evidence type="ECO:0000313" key="3">
    <source>
        <dbReference type="Proteomes" id="UP000474054"/>
    </source>
</evidence>
<organism evidence="2 3">
    <name type="scientific">Acidianus ambivalens</name>
    <name type="common">Desulfurolobus ambivalens</name>
    <dbReference type="NCBI Taxonomy" id="2283"/>
    <lineage>
        <taxon>Archaea</taxon>
        <taxon>Thermoproteota</taxon>
        <taxon>Thermoprotei</taxon>
        <taxon>Sulfolobales</taxon>
        <taxon>Sulfolobaceae</taxon>
        <taxon>Acidianus</taxon>
    </lineage>
</organism>
<sequence>MKVICPVCNRLFEAECSPYKEMYNGIVYYFDTEICQLAFRQNPERFVYHCKDSQAQ</sequence>
<proteinExistence type="predicted"/>
<dbReference type="AlphaFoldDB" id="A0A6G1T7Q8"/>
<evidence type="ECO:0000313" key="2">
    <source>
        <dbReference type="EMBL" id="MQL56634.1"/>
    </source>
</evidence>
<evidence type="ECO:0000259" key="1">
    <source>
        <dbReference type="Pfam" id="PF04945"/>
    </source>
</evidence>
<accession>A0A6G1T7Q8</accession>
<dbReference type="EMBL" id="WHYS01000019">
    <property type="protein sequence ID" value="MQL56634.1"/>
    <property type="molecule type" value="Genomic_DNA"/>
</dbReference>
<dbReference type="InterPro" id="IPR007029">
    <property type="entry name" value="YHS_dom"/>
</dbReference>
<gene>
    <name evidence="2" type="ORF">GFB69_13290</name>
</gene>
<comment type="caution">
    <text evidence="2">The sequence shown here is derived from an EMBL/GenBank/DDBJ whole genome shotgun (WGS) entry which is preliminary data.</text>
</comment>
<feature type="domain" description="YHS" evidence="1">
    <location>
        <begin position="6"/>
        <end position="47"/>
    </location>
</feature>
<dbReference type="SUPFAM" id="SSF47240">
    <property type="entry name" value="Ferritin-like"/>
    <property type="match status" value="1"/>
</dbReference>
<dbReference type="RefSeq" id="WP_152943638.1">
    <property type="nucleotide sequence ID" value="NZ_WHYS01000019.1"/>
</dbReference>
<dbReference type="InterPro" id="IPR009078">
    <property type="entry name" value="Ferritin-like_SF"/>
</dbReference>
<protein>
    <submittedName>
        <fullName evidence="2">YHS domain-containing protein</fullName>
    </submittedName>
</protein>
<name>A0A6G1T7Q8_ACIAM</name>
<reference evidence="2 3" key="1">
    <citation type="submission" date="2019-10" db="EMBL/GenBank/DDBJ databases">
        <title>Comparative genomics of sulfur disproportionating microorganisms.</title>
        <authorList>
            <person name="Ward L.M."/>
            <person name="Bertran E."/>
            <person name="Johnston D."/>
        </authorList>
    </citation>
    <scope>NUCLEOTIDE SEQUENCE [LARGE SCALE GENOMIC DNA]</scope>
    <source>
        <strain evidence="2 3">DSM 3772</strain>
    </source>
</reference>
<dbReference type="Pfam" id="PF04945">
    <property type="entry name" value="YHS"/>
    <property type="match status" value="1"/>
</dbReference>